<name>A0ABV3A993_9ACTN</name>
<keyword evidence="1" id="KW-0175">Coiled coil</keyword>
<dbReference type="EMBL" id="JBFAEG010000010">
    <property type="protein sequence ID" value="MEU5708526.1"/>
    <property type="molecule type" value="Genomic_DNA"/>
</dbReference>
<dbReference type="InterPro" id="IPR049002">
    <property type="entry name" value="Stv"/>
</dbReference>
<reference evidence="4 5" key="1">
    <citation type="submission" date="2024-06" db="EMBL/GenBank/DDBJ databases">
        <title>The Natural Products Discovery Center: Release of the First 8490 Sequenced Strains for Exploring Actinobacteria Biosynthetic Diversity.</title>
        <authorList>
            <person name="Kalkreuter E."/>
            <person name="Kautsar S.A."/>
            <person name="Yang D."/>
            <person name="Bader C.D."/>
            <person name="Teijaro C.N."/>
            <person name="Fluegel L."/>
            <person name="Davis C.M."/>
            <person name="Simpson J.R."/>
            <person name="Lauterbach L."/>
            <person name="Steele A.D."/>
            <person name="Gui C."/>
            <person name="Meng S."/>
            <person name="Li G."/>
            <person name="Viehrig K."/>
            <person name="Ye F."/>
            <person name="Su P."/>
            <person name="Kiefer A.F."/>
            <person name="Nichols A."/>
            <person name="Cepeda A.J."/>
            <person name="Yan W."/>
            <person name="Fan B."/>
            <person name="Jiang Y."/>
            <person name="Adhikari A."/>
            <person name="Zheng C.-J."/>
            <person name="Schuster L."/>
            <person name="Cowan T.M."/>
            <person name="Smanski M.J."/>
            <person name="Chevrette M.G."/>
            <person name="De Carvalho L.P.S."/>
            <person name="Shen B."/>
        </authorList>
    </citation>
    <scope>NUCLEOTIDE SEQUENCE [LARGE SCALE GENOMIC DNA]</scope>
    <source>
        <strain evidence="4 5">NPDC020594</strain>
    </source>
</reference>
<evidence type="ECO:0000259" key="2">
    <source>
        <dbReference type="Pfam" id="PF21527"/>
    </source>
</evidence>
<dbReference type="InterPro" id="IPR049082">
    <property type="entry name" value="T7SS_signal"/>
</dbReference>
<proteinExistence type="predicted"/>
<protein>
    <submittedName>
        <fullName evidence="4">T7SS-secreted protein</fullName>
    </submittedName>
</protein>
<evidence type="ECO:0000313" key="4">
    <source>
        <dbReference type="EMBL" id="MEU5708526.1"/>
    </source>
</evidence>
<comment type="caution">
    <text evidence="4">The sequence shown here is derived from an EMBL/GenBank/DDBJ whole genome shotgun (WGS) entry which is preliminary data.</text>
</comment>
<evidence type="ECO:0000313" key="5">
    <source>
        <dbReference type="Proteomes" id="UP001551011"/>
    </source>
</evidence>
<dbReference type="Pfam" id="PF21725">
    <property type="entry name" value="T7SS_signal"/>
    <property type="match status" value="1"/>
</dbReference>
<keyword evidence="5" id="KW-1185">Reference proteome</keyword>
<gene>
    <name evidence="4" type="ORF">AB0H04_16880</name>
</gene>
<organism evidence="4 5">
    <name type="scientific">Streptomyces flaveolus</name>
    <dbReference type="NCBI Taxonomy" id="67297"/>
    <lineage>
        <taxon>Bacteria</taxon>
        <taxon>Bacillati</taxon>
        <taxon>Actinomycetota</taxon>
        <taxon>Actinomycetes</taxon>
        <taxon>Kitasatosporales</taxon>
        <taxon>Streptomycetaceae</taxon>
        <taxon>Streptomyces</taxon>
    </lineage>
</organism>
<sequence>VHPAKWAQAAEACDTAAGALESYADTVKWAQGQAKEAVELYKKGVKASKDAVDAYNKKVDAYNAKIKANEDPGPKPEPFHDPGKADIKAAQDKLAEARKQRNTAASEAQGKVKAALAHAPAEPPPLERIGNDLSDGYQAVNTELTHVVGGALKGTAGLVNFVRGLNPTDPYNLTHPAAYLQNVSMTLSGLVSTAAHPERVVQAAVDGFKKDPSEFVGRLIPELIGTKGAGLARGGLRMATREGLESAARRGVREGLERQVARGSGDPMPERADVMQALRDSNPQIVSKKWPDTDGRYYADRVLAGGRPDGEKVFAGHGYIESGAGEIVVPEGTSISFYVPHGEQLPGLNGLTVERGVYPGGYSETFHAGDRIPNYTLAPPVSSGAGGFSVFENSTTVGQRTQLGELLEPGMGNVHWAACREIK</sequence>
<evidence type="ECO:0000259" key="3">
    <source>
        <dbReference type="Pfam" id="PF21725"/>
    </source>
</evidence>
<dbReference type="RefSeq" id="WP_359256906.1">
    <property type="nucleotide sequence ID" value="NZ_JBFAEG010000010.1"/>
</dbReference>
<feature type="domain" description="Putative adhesin Stv" evidence="2">
    <location>
        <begin position="312"/>
        <end position="421"/>
    </location>
</feature>
<feature type="coiled-coil region" evidence="1">
    <location>
        <begin position="45"/>
        <end position="107"/>
    </location>
</feature>
<feature type="non-terminal residue" evidence="4">
    <location>
        <position position="1"/>
    </location>
</feature>
<feature type="domain" description="Putative T7SS secretion signal" evidence="3">
    <location>
        <begin position="1"/>
        <end position="123"/>
    </location>
</feature>
<accession>A0ABV3A993</accession>
<dbReference type="Pfam" id="PF21527">
    <property type="entry name" value="Stv"/>
    <property type="match status" value="1"/>
</dbReference>
<evidence type="ECO:0000256" key="1">
    <source>
        <dbReference type="SAM" id="Coils"/>
    </source>
</evidence>
<dbReference type="Proteomes" id="UP001551011">
    <property type="component" value="Unassembled WGS sequence"/>
</dbReference>